<feature type="compositionally biased region" description="Basic and acidic residues" evidence="2">
    <location>
        <begin position="290"/>
        <end position="299"/>
    </location>
</feature>
<dbReference type="STRING" id="317025.Tcr_0640"/>
<dbReference type="HOGENOM" id="CLU_527777_0_0_6"/>
<dbReference type="Gene3D" id="1.25.40.10">
    <property type="entry name" value="Tetratricopeptide repeat domain"/>
    <property type="match status" value="2"/>
</dbReference>
<evidence type="ECO:0000256" key="3">
    <source>
        <dbReference type="SAM" id="Phobius"/>
    </source>
</evidence>
<feature type="compositionally biased region" description="Polar residues" evidence="2">
    <location>
        <begin position="27"/>
        <end position="49"/>
    </location>
</feature>
<feature type="compositionally biased region" description="Basic and acidic residues" evidence="2">
    <location>
        <begin position="259"/>
        <end position="274"/>
    </location>
</feature>
<dbReference type="Pfam" id="PF13432">
    <property type="entry name" value="TPR_16"/>
    <property type="match status" value="1"/>
</dbReference>
<evidence type="ECO:0000256" key="1">
    <source>
        <dbReference type="PROSITE-ProRule" id="PRU00339"/>
    </source>
</evidence>
<dbReference type="eggNOG" id="COG0457">
    <property type="taxonomic scope" value="Bacteria"/>
</dbReference>
<reference evidence="4" key="1">
    <citation type="submission" date="2006-07" db="EMBL/GenBank/DDBJ databases">
        <title>Complete sequence of Thiomicrospira crunogena XCL-2.</title>
        <authorList>
            <consortium name="US DOE Joint Genome Institute"/>
            <person name="Copeland A."/>
            <person name="Lucas S."/>
            <person name="Lapidus A."/>
            <person name="Barry K."/>
            <person name="Detter J.C."/>
            <person name="Glavina del Rio T."/>
            <person name="Hammon N."/>
            <person name="Israni S."/>
            <person name="Dalin E."/>
            <person name="Tice H."/>
            <person name="Pitluck S."/>
            <person name="Chain P."/>
            <person name="Malfatti S."/>
            <person name="Shin M."/>
            <person name="Vergez L."/>
            <person name="Schmutz J."/>
            <person name="Larimer F."/>
            <person name="Land M."/>
            <person name="Hauser L."/>
            <person name="Kyrpides N."/>
            <person name="Lykidis A."/>
            <person name="Scott K.M."/>
            <person name="Sievert S."/>
            <person name="Kerfeld C."/>
            <person name="Freyermuth S."/>
            <person name="Dobrinski K."/>
            <person name="Boller A."/>
            <person name="Fitzpatrick K."/>
            <person name="Thoma P."/>
            <person name="Moore J."/>
            <person name="Richardson P."/>
        </authorList>
    </citation>
    <scope>NUCLEOTIDE SEQUENCE</scope>
    <source>
        <strain evidence="4">XCL-2</strain>
    </source>
</reference>
<feature type="repeat" description="TPR" evidence="1">
    <location>
        <begin position="321"/>
        <end position="354"/>
    </location>
</feature>
<dbReference type="PROSITE" id="PS50005">
    <property type="entry name" value="TPR"/>
    <property type="match status" value="3"/>
</dbReference>
<dbReference type="SUPFAM" id="SSF48452">
    <property type="entry name" value="TPR-like"/>
    <property type="match status" value="1"/>
</dbReference>
<protein>
    <submittedName>
        <fullName evidence="4">Uncharacterized protein</fullName>
    </submittedName>
</protein>
<dbReference type="SMART" id="SM00028">
    <property type="entry name" value="TPR"/>
    <property type="match status" value="4"/>
</dbReference>
<proteinExistence type="predicted"/>
<sequence>MSVLLEALKKAAEEKQRKLSGDEASLLASNEPASIQTEETTPENASEFNKPTDNETLKEDSTFKIVEEDVPSLALSKKKPLDLETSLALEDSPLSNRTVLDEKIEVEEPVRPLVDPVKQDEEGLNSTYSASFAHQAVEKDWSLNQIPGYQDRESDVQSGSKPAQSILQAMQFKQERAPDYSKLVLSGLVSMTLLLGLSYYGVVYFQKQSEKMTTELQSYQSVEAPLKGQTSEVGDQNPPEVSDNHLAVESKSVHGQAAKGEKPVEQTERSRSTEDVSSTKPLVKKSTVVSDEKPRKKAEPSQVLKAIPEPSKQLKIVSSTLVSDEMLGYEAYQKNDFQQAEQHYLAALKKNPKNLTALFGMGATAAKQGEVHAALNFYRQALDVSPYNKEAETAVAILEATLTQSEPASKRLKFMINQSPNNAKLHAALGHQYAKQKNWIKAQKQYFNAYQLNPDNADYALNLAISLDQIGQYSLAKQYYQRVLVHSHKKRTEVSVRQIKNRLLTLQQYLEQGGDQ</sequence>
<keyword evidence="3" id="KW-0812">Transmembrane</keyword>
<dbReference type="PANTHER" id="PTHR12558:SF13">
    <property type="entry name" value="CELL DIVISION CYCLE PROTEIN 27 HOMOLOG"/>
    <property type="match status" value="1"/>
</dbReference>
<dbReference type="AlphaFoldDB" id="Q31HY7"/>
<feature type="region of interest" description="Disordered" evidence="2">
    <location>
        <begin position="14"/>
        <end position="60"/>
    </location>
</feature>
<keyword evidence="3" id="KW-0472">Membrane</keyword>
<dbReference type="KEGG" id="tcx:Tcr_0640"/>
<accession>Q31HY7</accession>
<feature type="region of interest" description="Disordered" evidence="2">
    <location>
        <begin position="251"/>
        <end position="303"/>
    </location>
</feature>
<evidence type="ECO:0000256" key="2">
    <source>
        <dbReference type="SAM" id="MobiDB-lite"/>
    </source>
</evidence>
<name>Q31HY7_HYDCU</name>
<dbReference type="EMBL" id="CP000109">
    <property type="protein sequence ID" value="ABB41236.1"/>
    <property type="molecule type" value="Genomic_DNA"/>
</dbReference>
<feature type="compositionally biased region" description="Basic and acidic residues" evidence="2">
    <location>
        <begin position="50"/>
        <end position="60"/>
    </location>
</feature>
<organism evidence="4">
    <name type="scientific">Hydrogenovibrio crunogenus (strain DSM 25203 / XCL-2)</name>
    <name type="common">Thiomicrospira crunogena</name>
    <dbReference type="NCBI Taxonomy" id="317025"/>
    <lineage>
        <taxon>Bacteria</taxon>
        <taxon>Pseudomonadati</taxon>
        <taxon>Pseudomonadota</taxon>
        <taxon>Gammaproteobacteria</taxon>
        <taxon>Thiotrichales</taxon>
        <taxon>Piscirickettsiaceae</taxon>
        <taxon>Hydrogenovibrio</taxon>
    </lineage>
</organism>
<feature type="repeat" description="TPR" evidence="1">
    <location>
        <begin position="355"/>
        <end position="388"/>
    </location>
</feature>
<feature type="transmembrane region" description="Helical" evidence="3">
    <location>
        <begin position="183"/>
        <end position="205"/>
    </location>
</feature>
<gene>
    <name evidence="4" type="ordered locus">Tcr_0640</name>
</gene>
<dbReference type="InterPro" id="IPR011990">
    <property type="entry name" value="TPR-like_helical_dom_sf"/>
</dbReference>
<evidence type="ECO:0000313" key="4">
    <source>
        <dbReference type="EMBL" id="ABB41236.1"/>
    </source>
</evidence>
<feature type="repeat" description="TPR" evidence="1">
    <location>
        <begin position="423"/>
        <end position="456"/>
    </location>
</feature>
<dbReference type="OrthoDB" id="5612599at2"/>
<keyword evidence="1" id="KW-0802">TPR repeat</keyword>
<keyword evidence="3" id="KW-1133">Transmembrane helix</keyword>
<dbReference type="InterPro" id="IPR019734">
    <property type="entry name" value="TPR_rpt"/>
</dbReference>
<dbReference type="PANTHER" id="PTHR12558">
    <property type="entry name" value="CELL DIVISION CYCLE 16,23,27"/>
    <property type="match status" value="1"/>
</dbReference>